<feature type="domain" description="3-hydroxyisobutyrate dehydrogenase-like NAD-binding" evidence="6">
    <location>
        <begin position="167"/>
        <end position="286"/>
    </location>
</feature>
<dbReference type="EMBL" id="JACOPQ010000003">
    <property type="protein sequence ID" value="MBC5736378.1"/>
    <property type="molecule type" value="Genomic_DNA"/>
</dbReference>
<dbReference type="Proteomes" id="UP000607645">
    <property type="component" value="Unassembled WGS sequence"/>
</dbReference>
<evidence type="ECO:0000256" key="4">
    <source>
        <dbReference type="PIRSR" id="PIRSR000103-1"/>
    </source>
</evidence>
<dbReference type="InterPro" id="IPR036291">
    <property type="entry name" value="NAD(P)-bd_dom_sf"/>
</dbReference>
<dbReference type="GO" id="GO:0050661">
    <property type="term" value="F:NADP binding"/>
    <property type="evidence" value="ECO:0007669"/>
    <property type="project" value="InterPro"/>
</dbReference>
<proteinExistence type="inferred from homology"/>
<gene>
    <name evidence="7" type="ORF">H8S62_05065</name>
</gene>
<evidence type="ECO:0000313" key="8">
    <source>
        <dbReference type="Proteomes" id="UP000607645"/>
    </source>
</evidence>
<dbReference type="Gene3D" id="3.40.50.720">
    <property type="entry name" value="NAD(P)-binding Rossmann-like Domain"/>
    <property type="match status" value="1"/>
</dbReference>
<dbReference type="InterPro" id="IPR008927">
    <property type="entry name" value="6-PGluconate_DH-like_C_sf"/>
</dbReference>
<dbReference type="SUPFAM" id="SSF51735">
    <property type="entry name" value="NAD(P)-binding Rossmann-fold domains"/>
    <property type="match status" value="1"/>
</dbReference>
<evidence type="ECO:0000256" key="3">
    <source>
        <dbReference type="ARBA" id="ARBA00023027"/>
    </source>
</evidence>
<evidence type="ECO:0000313" key="7">
    <source>
        <dbReference type="EMBL" id="MBC5736378.1"/>
    </source>
</evidence>
<feature type="domain" description="6-phosphogluconate dehydrogenase NADP-binding" evidence="5">
    <location>
        <begin position="3"/>
        <end position="159"/>
    </location>
</feature>
<evidence type="ECO:0000256" key="1">
    <source>
        <dbReference type="ARBA" id="ARBA00009080"/>
    </source>
</evidence>
<dbReference type="InterPro" id="IPR006115">
    <property type="entry name" value="6PGDH_NADP-bd"/>
</dbReference>
<dbReference type="Pfam" id="PF14833">
    <property type="entry name" value="NAD_binding_11"/>
    <property type="match status" value="1"/>
</dbReference>
<feature type="active site" evidence="4">
    <location>
        <position position="173"/>
    </location>
</feature>
<dbReference type="Pfam" id="PF03446">
    <property type="entry name" value="NAD_binding_2"/>
    <property type="match status" value="1"/>
</dbReference>
<keyword evidence="8" id="KW-1185">Reference proteome</keyword>
<dbReference type="PANTHER" id="PTHR43060">
    <property type="entry name" value="3-HYDROXYISOBUTYRATE DEHYDROGENASE-LIKE 1, MITOCHONDRIAL-RELATED"/>
    <property type="match status" value="1"/>
</dbReference>
<dbReference type="PIRSF" id="PIRSF000103">
    <property type="entry name" value="HIBADH"/>
    <property type="match status" value="1"/>
</dbReference>
<dbReference type="InterPro" id="IPR013328">
    <property type="entry name" value="6PGD_dom2"/>
</dbReference>
<dbReference type="GO" id="GO:0051287">
    <property type="term" value="F:NAD binding"/>
    <property type="evidence" value="ECO:0007669"/>
    <property type="project" value="InterPro"/>
</dbReference>
<dbReference type="GO" id="GO:0016491">
    <property type="term" value="F:oxidoreductase activity"/>
    <property type="evidence" value="ECO:0007669"/>
    <property type="project" value="UniProtKB-KW"/>
</dbReference>
<sequence length="297" mass="30930">METVGFIGIGTMGIRMAARLLQAGYPLRAYDVLPEALSNVEALGAVACYSPREAAQGSDVMITIVPNSNDVEDAVLGTGGIIEGTHPGQIYIDMSSASPSSTRKIASALEERGVHMLDAPVSGGPIGAEKGTLSILVGGEEDVLAQVLPLLRTLGDRDKIIHAGGHGAGHTAKAVNNLLFGATMIATCQALELGVKAGIPADVMVRVITSSSGSSYSIRKLADYALAGRVEPGFTIKLLAKDMGIASALAEEEQVDVDVCERSRAYFLAAMDRGWGGFDNTKILSLFEESGGAQVRL</sequence>
<dbReference type="PANTHER" id="PTHR43060:SF15">
    <property type="entry name" value="3-HYDROXYISOBUTYRATE DEHYDROGENASE-LIKE 1, MITOCHONDRIAL-RELATED"/>
    <property type="match status" value="1"/>
</dbReference>
<dbReference type="AlphaFoldDB" id="A0A8J6JA05"/>
<organism evidence="7 8">
    <name type="scientific">Lawsonibacter faecis</name>
    <dbReference type="NCBI Taxonomy" id="2763052"/>
    <lineage>
        <taxon>Bacteria</taxon>
        <taxon>Bacillati</taxon>
        <taxon>Bacillota</taxon>
        <taxon>Clostridia</taxon>
        <taxon>Eubacteriales</taxon>
        <taxon>Oscillospiraceae</taxon>
        <taxon>Lawsonibacter</taxon>
    </lineage>
</organism>
<keyword evidence="2" id="KW-0560">Oxidoreductase</keyword>
<dbReference type="RefSeq" id="WP_173023489.1">
    <property type="nucleotide sequence ID" value="NZ_JACOPQ010000003.1"/>
</dbReference>
<evidence type="ECO:0000259" key="5">
    <source>
        <dbReference type="Pfam" id="PF03446"/>
    </source>
</evidence>
<protein>
    <submittedName>
        <fullName evidence="7">NAD(P)-dependent oxidoreductase</fullName>
    </submittedName>
</protein>
<accession>A0A8J6JA05</accession>
<dbReference type="InterPro" id="IPR015815">
    <property type="entry name" value="HIBADH-related"/>
</dbReference>
<evidence type="ECO:0000259" key="6">
    <source>
        <dbReference type="Pfam" id="PF14833"/>
    </source>
</evidence>
<comment type="caution">
    <text evidence="7">The sequence shown here is derived from an EMBL/GenBank/DDBJ whole genome shotgun (WGS) entry which is preliminary data.</text>
</comment>
<keyword evidence="3" id="KW-0520">NAD</keyword>
<comment type="similarity">
    <text evidence="1">Belongs to the HIBADH-related family.</text>
</comment>
<name>A0A8J6JA05_9FIRM</name>
<reference evidence="7" key="1">
    <citation type="submission" date="2020-08" db="EMBL/GenBank/DDBJ databases">
        <title>Genome public.</title>
        <authorList>
            <person name="Liu C."/>
            <person name="Sun Q."/>
        </authorList>
    </citation>
    <scope>NUCLEOTIDE SEQUENCE</scope>
    <source>
        <strain evidence="7">NSJ-52</strain>
    </source>
</reference>
<dbReference type="SUPFAM" id="SSF48179">
    <property type="entry name" value="6-phosphogluconate dehydrogenase C-terminal domain-like"/>
    <property type="match status" value="1"/>
</dbReference>
<evidence type="ECO:0000256" key="2">
    <source>
        <dbReference type="ARBA" id="ARBA00023002"/>
    </source>
</evidence>
<dbReference type="InterPro" id="IPR029154">
    <property type="entry name" value="HIBADH-like_NADP-bd"/>
</dbReference>
<dbReference type="Gene3D" id="1.10.1040.10">
    <property type="entry name" value="N-(1-d-carboxylethyl)-l-norvaline Dehydrogenase, domain 2"/>
    <property type="match status" value="1"/>
</dbReference>